<proteinExistence type="predicted"/>
<evidence type="ECO:0000313" key="5">
    <source>
        <dbReference type="EMBL" id="KAH1039527.1"/>
    </source>
</evidence>
<feature type="domain" description="Retrovirus-related Pol polyprotein from transposon TNT 1-94-like beta-barrel" evidence="3">
    <location>
        <begin position="116"/>
        <end position="195"/>
    </location>
</feature>
<dbReference type="AlphaFoldDB" id="A0A9D3UF60"/>
<comment type="caution">
    <text evidence="5">The sequence shown here is derived from an EMBL/GenBank/DDBJ whole genome shotgun (WGS) entry which is preliminary data.</text>
</comment>
<dbReference type="Pfam" id="PF22936">
    <property type="entry name" value="Pol_BBD"/>
    <property type="match status" value="1"/>
</dbReference>
<name>A0A9D3UF60_9ROSI</name>
<evidence type="ECO:0000259" key="4">
    <source>
        <dbReference type="Pfam" id="PF25597"/>
    </source>
</evidence>
<gene>
    <name evidence="5" type="ORF">J1N35_041270</name>
</gene>
<keyword evidence="1" id="KW-0378">Hydrolase</keyword>
<evidence type="ECO:0000313" key="6">
    <source>
        <dbReference type="Proteomes" id="UP000828251"/>
    </source>
</evidence>
<accession>A0A9D3UF60</accession>
<evidence type="ECO:0008006" key="7">
    <source>
        <dbReference type="Google" id="ProtNLM"/>
    </source>
</evidence>
<organism evidence="5 6">
    <name type="scientific">Gossypium stocksii</name>
    <dbReference type="NCBI Taxonomy" id="47602"/>
    <lineage>
        <taxon>Eukaryota</taxon>
        <taxon>Viridiplantae</taxon>
        <taxon>Streptophyta</taxon>
        <taxon>Embryophyta</taxon>
        <taxon>Tracheophyta</taxon>
        <taxon>Spermatophyta</taxon>
        <taxon>Magnoliopsida</taxon>
        <taxon>eudicotyledons</taxon>
        <taxon>Gunneridae</taxon>
        <taxon>Pentapetalae</taxon>
        <taxon>rosids</taxon>
        <taxon>malvids</taxon>
        <taxon>Malvales</taxon>
        <taxon>Malvaceae</taxon>
        <taxon>Malvoideae</taxon>
        <taxon>Gossypium</taxon>
    </lineage>
</organism>
<protein>
    <recommendedName>
        <fullName evidence="7">Reverse transcriptase Ty1/copia-type domain-containing protein</fullName>
    </recommendedName>
</protein>
<feature type="domain" description="Retroviral polymerase SH3-like" evidence="4">
    <location>
        <begin position="279"/>
        <end position="340"/>
    </location>
</feature>
<dbReference type="Proteomes" id="UP000828251">
    <property type="component" value="Unassembled WGS sequence"/>
</dbReference>
<dbReference type="EMBL" id="JAIQCV010000012">
    <property type="protein sequence ID" value="KAH1039527.1"/>
    <property type="molecule type" value="Genomic_DNA"/>
</dbReference>
<dbReference type="InterPro" id="IPR054722">
    <property type="entry name" value="PolX-like_BBD"/>
</dbReference>
<dbReference type="PANTHER" id="PTHR42648:SF18">
    <property type="entry name" value="RETROTRANSPOSON, UNCLASSIFIED-LIKE PROTEIN"/>
    <property type="match status" value="1"/>
</dbReference>
<evidence type="ECO:0000256" key="1">
    <source>
        <dbReference type="ARBA" id="ARBA00022670"/>
    </source>
</evidence>
<dbReference type="InterPro" id="IPR039537">
    <property type="entry name" value="Retrotran_Ty1/copia-like"/>
</dbReference>
<evidence type="ECO:0000256" key="2">
    <source>
        <dbReference type="SAM" id="MobiDB-lite"/>
    </source>
</evidence>
<dbReference type="InterPro" id="IPR057670">
    <property type="entry name" value="SH3_retrovirus"/>
</dbReference>
<evidence type="ECO:0000259" key="3">
    <source>
        <dbReference type="Pfam" id="PF22936"/>
    </source>
</evidence>
<dbReference type="GO" id="GO:0006508">
    <property type="term" value="P:proteolysis"/>
    <property type="evidence" value="ECO:0007669"/>
    <property type="project" value="UniProtKB-KW"/>
</dbReference>
<sequence>MALDKLNEEFQGSKKPRADNCSLCTRAKKSKQMEEHSEGTFQAKSRGSSSSSSNFKGKKLWTEKKEKDKNGAAKKKFLPCDHCKKTTHLKKYFWYRLDIQCRASCFARLSKVSKNWQIDSGCTHHMASDKSMFKELDTTFVSKVRIGNGELLEAKGKGKAMIGIKSGDKTIFEVLYVPDIDQNLLSVGQLLEKGYSLSFEARTCVIRDAINQVLTIVAILDRAFILFCWVSFLKQKSNMADFFCKFKALASQANFRGKTPFEAWFGPKPTVSHLKVFGCLCYVLVPAEKRTKLGKRSLPGVFVGYSSVKKGYRVFAPSTNNIVVSRDVKFNEASCWKWDGTVVSLLEED</sequence>
<dbReference type="PANTHER" id="PTHR42648">
    <property type="entry name" value="TRANSPOSASE, PUTATIVE-RELATED"/>
    <property type="match status" value="1"/>
</dbReference>
<feature type="compositionally biased region" description="Basic and acidic residues" evidence="2">
    <location>
        <begin position="1"/>
        <end position="18"/>
    </location>
</feature>
<dbReference type="OrthoDB" id="1002641at2759"/>
<feature type="region of interest" description="Disordered" evidence="2">
    <location>
        <begin position="1"/>
        <end position="20"/>
    </location>
</feature>
<dbReference type="GO" id="GO:0008233">
    <property type="term" value="F:peptidase activity"/>
    <property type="evidence" value="ECO:0007669"/>
    <property type="project" value="UniProtKB-KW"/>
</dbReference>
<keyword evidence="1" id="KW-0645">Protease</keyword>
<reference evidence="5 6" key="1">
    <citation type="journal article" date="2021" name="Plant Biotechnol. J.">
        <title>Multi-omics assisted identification of the key and species-specific regulatory components of drought-tolerant mechanisms in Gossypium stocksii.</title>
        <authorList>
            <person name="Yu D."/>
            <person name="Ke L."/>
            <person name="Zhang D."/>
            <person name="Wu Y."/>
            <person name="Sun Y."/>
            <person name="Mei J."/>
            <person name="Sun J."/>
            <person name="Sun Y."/>
        </authorList>
    </citation>
    <scope>NUCLEOTIDE SEQUENCE [LARGE SCALE GENOMIC DNA]</scope>
    <source>
        <strain evidence="6">cv. E1</strain>
        <tissue evidence="5">Leaf</tissue>
    </source>
</reference>
<dbReference type="Pfam" id="PF25597">
    <property type="entry name" value="SH3_retrovirus"/>
    <property type="match status" value="1"/>
</dbReference>
<keyword evidence="6" id="KW-1185">Reference proteome</keyword>
<feature type="region of interest" description="Disordered" evidence="2">
    <location>
        <begin position="29"/>
        <end position="67"/>
    </location>
</feature>